<dbReference type="Proteomes" id="UP000050417">
    <property type="component" value="Unassembled WGS sequence"/>
</dbReference>
<gene>
    <name evidence="1" type="ORF">ADN00_18770</name>
</gene>
<accession>A0A0P6WK76</accession>
<name>A0A0P6WK76_9CHLR</name>
<keyword evidence="2" id="KW-1185">Reference proteome</keyword>
<proteinExistence type="predicted"/>
<protein>
    <submittedName>
        <fullName evidence="1">Uncharacterized protein</fullName>
    </submittedName>
</protein>
<dbReference type="STRING" id="1134406.ADN00_18770"/>
<sequence>MKIHFYRSYQAPHWKNATYIQWFTRAKYVIHSFTASLKVGRYAYQMVIEWQNRNPWARY</sequence>
<evidence type="ECO:0000313" key="1">
    <source>
        <dbReference type="EMBL" id="KPL70088.1"/>
    </source>
</evidence>
<reference evidence="1 2" key="1">
    <citation type="submission" date="2015-07" db="EMBL/GenBank/DDBJ databases">
        <title>Genome sequence of Ornatilinea apprima DSM 23815.</title>
        <authorList>
            <person name="Hemp J."/>
            <person name="Ward L.M."/>
            <person name="Pace L.A."/>
            <person name="Fischer W.W."/>
        </authorList>
    </citation>
    <scope>NUCLEOTIDE SEQUENCE [LARGE SCALE GENOMIC DNA]</scope>
    <source>
        <strain evidence="1 2">P3M-1</strain>
    </source>
</reference>
<dbReference type="AlphaFoldDB" id="A0A0P6WK76"/>
<organism evidence="1 2">
    <name type="scientific">Ornatilinea apprima</name>
    <dbReference type="NCBI Taxonomy" id="1134406"/>
    <lineage>
        <taxon>Bacteria</taxon>
        <taxon>Bacillati</taxon>
        <taxon>Chloroflexota</taxon>
        <taxon>Anaerolineae</taxon>
        <taxon>Anaerolineales</taxon>
        <taxon>Anaerolineaceae</taxon>
        <taxon>Ornatilinea</taxon>
    </lineage>
</organism>
<evidence type="ECO:0000313" key="2">
    <source>
        <dbReference type="Proteomes" id="UP000050417"/>
    </source>
</evidence>
<comment type="caution">
    <text evidence="1">The sequence shown here is derived from an EMBL/GenBank/DDBJ whole genome shotgun (WGS) entry which is preliminary data.</text>
</comment>
<dbReference type="EMBL" id="LGCL01000045">
    <property type="protein sequence ID" value="KPL70088.1"/>
    <property type="molecule type" value="Genomic_DNA"/>
</dbReference>